<dbReference type="SMART" id="SM00327">
    <property type="entry name" value="VWA"/>
    <property type="match status" value="1"/>
</dbReference>
<feature type="domain" description="VWFA" evidence="4">
    <location>
        <begin position="323"/>
        <end position="485"/>
    </location>
</feature>
<dbReference type="InterPro" id="IPR002035">
    <property type="entry name" value="VWF_A"/>
</dbReference>
<evidence type="ECO:0000256" key="2">
    <source>
        <dbReference type="ARBA" id="ARBA00023186"/>
    </source>
</evidence>
<organism evidence="5">
    <name type="scientific">Acerihabitans sp. KWT182</name>
    <dbReference type="NCBI Taxonomy" id="3157919"/>
    <lineage>
        <taxon>Bacteria</taxon>
        <taxon>Pseudomonadati</taxon>
        <taxon>Pseudomonadota</taxon>
        <taxon>Gammaproteobacteria</taxon>
        <taxon>Enterobacterales</taxon>
        <taxon>Pectobacteriaceae</taxon>
        <taxon>Acerihabitans</taxon>
    </lineage>
</organism>
<comment type="similarity">
    <text evidence="3">Belongs to the ViaA family.</text>
</comment>
<dbReference type="SUPFAM" id="SSF53300">
    <property type="entry name" value="vWA-like"/>
    <property type="match status" value="1"/>
</dbReference>
<dbReference type="PANTHER" id="PTHR36846:SF1">
    <property type="entry name" value="PROTEIN VIAA"/>
    <property type="match status" value="1"/>
</dbReference>
<dbReference type="EMBL" id="CP157947">
    <property type="protein sequence ID" value="XBS69826.1"/>
    <property type="molecule type" value="Genomic_DNA"/>
</dbReference>
<dbReference type="InterPro" id="IPR036465">
    <property type="entry name" value="vWFA_dom_sf"/>
</dbReference>
<comment type="subunit">
    <text evidence="3">Homodimer. Interacts with RavA.</text>
</comment>
<keyword evidence="1 3" id="KW-0963">Cytoplasm</keyword>
<gene>
    <name evidence="3 5" type="primary">viaA</name>
    <name evidence="5" type="ORF">ABK905_26695</name>
</gene>
<dbReference type="HAMAP" id="MF_01626">
    <property type="entry name" value="ViaA"/>
    <property type="match status" value="1"/>
</dbReference>
<dbReference type="PANTHER" id="PTHR36846">
    <property type="entry name" value="PROTEIN VIAA"/>
    <property type="match status" value="1"/>
</dbReference>
<dbReference type="AlphaFoldDB" id="A0AAU7QC87"/>
<sequence>MLELTTLDMFLSINDSELLDNFILTLLASPQLAIFMDKYPSLKKALLQRTPLIKQRLEKTVKDTHVPPGLAAEFQSFQACQLLARNDFNTALPQILARLEQLGSPFSSQARTLTRNATLDNTRPENSFQVLFLQRWRVSLTLQATTFHQQLLEQEQEMLLDELQQHLMVSGALVPLLAENDNAAGRLWDMTAGQWQQLDYRQLVHYGEFLRRQPELRALADQLGRSRQAKTQAVAETAQQWVRLRIREPAVLPEEVNGIHQSDDLLRLLPSELVTLGISDLEFEFYRRLLEKRLLTYRLQGDSWRENLIQRPVSSERLKSQPRGPFIVCVDTSGSMGGINEEYAKAFCLALMRIALTDDRRCYVTLFSTGMVSYELTAPSGLEQAIRFLGQQFKGGTDLAACLTALADKLDTPPWRDADAVVISDFIAQRLPDELTARIKQHQQLQQQRFHAVALSAMGKPGILKIFDHIWRFDTGLRSRLTRLWRRSI</sequence>
<comment type="function">
    <text evidence="3">Component of the RavA-ViaA chaperone complex, which may act on the membrane to optimize the function of some of the respiratory chains. ViaA stimulates the ATPase activity of RavA.</text>
</comment>
<evidence type="ECO:0000313" key="5">
    <source>
        <dbReference type="EMBL" id="XBS69826.1"/>
    </source>
</evidence>
<reference evidence="5" key="1">
    <citation type="submission" date="2024-06" db="EMBL/GenBank/DDBJ databases">
        <authorList>
            <person name="Coelho C."/>
            <person name="Bento M."/>
            <person name="Garcia E."/>
            <person name="Camelo A."/>
            <person name="Brandao I."/>
            <person name="Espirito Santo C."/>
            <person name="Trovao J."/>
            <person name="Verissimo A."/>
            <person name="Costa J."/>
            <person name="Tiago I."/>
        </authorList>
    </citation>
    <scope>NUCLEOTIDE SEQUENCE</scope>
    <source>
        <strain evidence="5">KWT182</strain>
    </source>
</reference>
<keyword evidence="2 3" id="KW-0143">Chaperone</keyword>
<dbReference type="InterPro" id="IPR023481">
    <property type="entry name" value="Uncharacterised_ViaA"/>
</dbReference>
<evidence type="ECO:0000259" key="4">
    <source>
        <dbReference type="SMART" id="SM00327"/>
    </source>
</evidence>
<dbReference type="Pfam" id="PF05762">
    <property type="entry name" value="VWA_CoxE"/>
    <property type="match status" value="1"/>
</dbReference>
<dbReference type="InterPro" id="IPR008912">
    <property type="entry name" value="Uncharacterised_CoxE"/>
</dbReference>
<proteinExistence type="inferred from homology"/>
<dbReference type="GO" id="GO:0005829">
    <property type="term" value="C:cytosol"/>
    <property type="evidence" value="ECO:0007669"/>
    <property type="project" value="TreeGrafter"/>
</dbReference>
<dbReference type="CDD" id="cd01462">
    <property type="entry name" value="VWA_YIEM_type"/>
    <property type="match status" value="1"/>
</dbReference>
<accession>A0AAU7QC87</accession>
<dbReference type="NCBIfam" id="NF008230">
    <property type="entry name" value="PRK10997.1"/>
    <property type="match status" value="1"/>
</dbReference>
<evidence type="ECO:0000256" key="1">
    <source>
        <dbReference type="ARBA" id="ARBA00022490"/>
    </source>
</evidence>
<dbReference type="Gene3D" id="3.40.50.410">
    <property type="entry name" value="von Willebrand factor, type A domain"/>
    <property type="match status" value="1"/>
</dbReference>
<comment type="subcellular location">
    <subcellularLocation>
        <location evidence="3">Cytoplasm</location>
    </subcellularLocation>
</comment>
<protein>
    <recommendedName>
        <fullName evidence="3">Regulatory protein ViaA</fullName>
    </recommendedName>
    <alternativeName>
        <fullName evidence="3">VWA interacting with AAA+ ATPase</fullName>
    </alternativeName>
</protein>
<name>A0AAU7QC87_9GAMM</name>
<evidence type="ECO:0000256" key="3">
    <source>
        <dbReference type="HAMAP-Rule" id="MF_01626"/>
    </source>
</evidence>